<sequence>MQATSAAGTFLRWSLFITLSACTCQLSLLCTRSFSSRSSRLVPVTRAGQLRVAHPPRSVRRPAGTPIARLA</sequence>
<evidence type="ECO:0008006" key="4">
    <source>
        <dbReference type="Google" id="ProtNLM"/>
    </source>
</evidence>
<evidence type="ECO:0000313" key="2">
    <source>
        <dbReference type="EMBL" id="KAE8953403.1"/>
    </source>
</evidence>
<feature type="signal peptide" evidence="1">
    <location>
        <begin position="1"/>
        <end position="22"/>
    </location>
</feature>
<accession>A0A6A3G8Z8</accession>
<evidence type="ECO:0000313" key="3">
    <source>
        <dbReference type="Proteomes" id="UP000429607"/>
    </source>
</evidence>
<evidence type="ECO:0000256" key="1">
    <source>
        <dbReference type="SAM" id="SignalP"/>
    </source>
</evidence>
<comment type="caution">
    <text evidence="2">The sequence shown here is derived from an EMBL/GenBank/DDBJ whole genome shotgun (WGS) entry which is preliminary data.</text>
</comment>
<protein>
    <recommendedName>
        <fullName evidence="4">RxLR effector protein</fullName>
    </recommendedName>
</protein>
<name>A0A6A3G8Z8_9STRA</name>
<dbReference type="Proteomes" id="UP000429607">
    <property type="component" value="Unassembled WGS sequence"/>
</dbReference>
<keyword evidence="1" id="KW-0732">Signal</keyword>
<reference evidence="2 3" key="1">
    <citation type="submission" date="2018-09" db="EMBL/GenBank/DDBJ databases">
        <title>Genomic investigation of the strawberry pathogen Phytophthora fragariae indicates pathogenicity is determined by transcriptional variation in three key races.</title>
        <authorList>
            <person name="Adams T.M."/>
            <person name="Armitage A.D."/>
            <person name="Sobczyk M.K."/>
            <person name="Bates H.J."/>
            <person name="Dunwell J.M."/>
            <person name="Nellist C.F."/>
            <person name="Harrison R.J."/>
        </authorList>
    </citation>
    <scope>NUCLEOTIDE SEQUENCE [LARGE SCALE GENOMIC DNA]</scope>
    <source>
        <strain evidence="2 3">SCRP249</strain>
    </source>
</reference>
<gene>
    <name evidence="2" type="ORF">PR001_g32895</name>
</gene>
<dbReference type="EMBL" id="QXFV01010714">
    <property type="protein sequence ID" value="KAE8953403.1"/>
    <property type="molecule type" value="Genomic_DNA"/>
</dbReference>
<organism evidence="2 3">
    <name type="scientific">Phytophthora rubi</name>
    <dbReference type="NCBI Taxonomy" id="129364"/>
    <lineage>
        <taxon>Eukaryota</taxon>
        <taxon>Sar</taxon>
        <taxon>Stramenopiles</taxon>
        <taxon>Oomycota</taxon>
        <taxon>Peronosporomycetes</taxon>
        <taxon>Peronosporales</taxon>
        <taxon>Peronosporaceae</taxon>
        <taxon>Phytophthora</taxon>
    </lineage>
</organism>
<feature type="chain" id="PRO_5025568853" description="RxLR effector protein" evidence="1">
    <location>
        <begin position="23"/>
        <end position="71"/>
    </location>
</feature>
<dbReference type="AlphaFoldDB" id="A0A6A3G8Z8"/>
<proteinExistence type="predicted"/>